<keyword evidence="1" id="KW-0732">Signal</keyword>
<accession>A0AAN9MUY8</accession>
<sequence length="167" mass="18576">MHAARLMSKYMITTLAIIYMSIVVASPFDDVASMALVTNVTYSWSYLNVIRRQSIVKAPGYLLLAHNGRTLNIVVDAPNLCNGLHYFEVCDKRLEPSESVAKPWRQHDRGFLACSYGPLGNSSHEVLSPKSMLNSCGSLVLGEVRLLQVAEIKKGFLSLSRAREKFV</sequence>
<organism evidence="2 3">
    <name type="scientific">Canavalia gladiata</name>
    <name type="common">Sword bean</name>
    <name type="synonym">Dolichos gladiatus</name>
    <dbReference type="NCBI Taxonomy" id="3824"/>
    <lineage>
        <taxon>Eukaryota</taxon>
        <taxon>Viridiplantae</taxon>
        <taxon>Streptophyta</taxon>
        <taxon>Embryophyta</taxon>
        <taxon>Tracheophyta</taxon>
        <taxon>Spermatophyta</taxon>
        <taxon>Magnoliopsida</taxon>
        <taxon>eudicotyledons</taxon>
        <taxon>Gunneridae</taxon>
        <taxon>Pentapetalae</taxon>
        <taxon>rosids</taxon>
        <taxon>fabids</taxon>
        <taxon>Fabales</taxon>
        <taxon>Fabaceae</taxon>
        <taxon>Papilionoideae</taxon>
        <taxon>50 kb inversion clade</taxon>
        <taxon>NPAAA clade</taxon>
        <taxon>indigoferoid/millettioid clade</taxon>
        <taxon>Phaseoleae</taxon>
        <taxon>Canavalia</taxon>
    </lineage>
</organism>
<comment type="caution">
    <text evidence="2">The sequence shown here is derived from an EMBL/GenBank/DDBJ whole genome shotgun (WGS) entry which is preliminary data.</text>
</comment>
<dbReference type="Proteomes" id="UP001367508">
    <property type="component" value="Unassembled WGS sequence"/>
</dbReference>
<feature type="signal peptide" evidence="1">
    <location>
        <begin position="1"/>
        <end position="25"/>
    </location>
</feature>
<gene>
    <name evidence="2" type="ORF">VNO77_03128</name>
</gene>
<protein>
    <submittedName>
        <fullName evidence="2">Uncharacterized protein</fullName>
    </submittedName>
</protein>
<dbReference type="Gene3D" id="2.60.40.3170">
    <property type="match status" value="1"/>
</dbReference>
<dbReference type="AlphaFoldDB" id="A0AAN9MUY8"/>
<dbReference type="EMBL" id="JAYMYQ010000001">
    <property type="protein sequence ID" value="KAK7361096.1"/>
    <property type="molecule type" value="Genomic_DNA"/>
</dbReference>
<reference evidence="2 3" key="1">
    <citation type="submission" date="2024-01" db="EMBL/GenBank/DDBJ databases">
        <title>The genomes of 5 underutilized Papilionoideae crops provide insights into root nodulation and disease resistanc.</title>
        <authorList>
            <person name="Jiang F."/>
        </authorList>
    </citation>
    <scope>NUCLEOTIDE SEQUENCE [LARGE SCALE GENOMIC DNA]</scope>
    <source>
        <strain evidence="2">LVBAO_FW01</strain>
        <tissue evidence="2">Leaves</tissue>
    </source>
</reference>
<keyword evidence="3" id="KW-1185">Reference proteome</keyword>
<feature type="chain" id="PRO_5042814076" evidence="1">
    <location>
        <begin position="26"/>
        <end position="167"/>
    </location>
</feature>
<dbReference type="InterPro" id="IPR046940">
    <property type="entry name" value="TPPII_Ig-like_sf"/>
</dbReference>
<name>A0AAN9MUY8_CANGL</name>
<proteinExistence type="predicted"/>
<evidence type="ECO:0000256" key="1">
    <source>
        <dbReference type="SAM" id="SignalP"/>
    </source>
</evidence>
<evidence type="ECO:0000313" key="3">
    <source>
        <dbReference type="Proteomes" id="UP001367508"/>
    </source>
</evidence>
<evidence type="ECO:0000313" key="2">
    <source>
        <dbReference type="EMBL" id="KAK7361096.1"/>
    </source>
</evidence>